<dbReference type="SMART" id="SM00421">
    <property type="entry name" value="HTH_LUXR"/>
    <property type="match status" value="1"/>
</dbReference>
<dbReference type="GO" id="GO:0000160">
    <property type="term" value="P:phosphorelay signal transduction system"/>
    <property type="evidence" value="ECO:0007669"/>
    <property type="project" value="InterPro"/>
</dbReference>
<evidence type="ECO:0000313" key="8">
    <source>
        <dbReference type="EMBL" id="GHD08795.1"/>
    </source>
</evidence>
<keyword evidence="2" id="KW-0805">Transcription regulation</keyword>
<reference evidence="8" key="1">
    <citation type="journal article" date="2014" name="Int. J. Syst. Evol. Microbiol.">
        <title>Complete genome sequence of Corynebacterium casei LMG S-19264T (=DSM 44701T), isolated from a smear-ripened cheese.</title>
        <authorList>
            <consortium name="US DOE Joint Genome Institute (JGI-PGF)"/>
            <person name="Walter F."/>
            <person name="Albersmeier A."/>
            <person name="Kalinowski J."/>
            <person name="Ruckert C."/>
        </authorList>
    </citation>
    <scope>NUCLEOTIDE SEQUENCE</scope>
    <source>
        <strain evidence="8">JCM 4637</strain>
    </source>
</reference>
<gene>
    <name evidence="8" type="ORF">GCM10010334_62480</name>
</gene>
<dbReference type="SUPFAM" id="SSF52172">
    <property type="entry name" value="CheY-like"/>
    <property type="match status" value="1"/>
</dbReference>
<evidence type="ECO:0000256" key="4">
    <source>
        <dbReference type="ARBA" id="ARBA00023163"/>
    </source>
</evidence>
<dbReference type="Pfam" id="PF00072">
    <property type="entry name" value="Response_reg"/>
    <property type="match status" value="1"/>
</dbReference>
<dbReference type="InterPro" id="IPR001789">
    <property type="entry name" value="Sig_transdc_resp-reg_receiver"/>
</dbReference>
<evidence type="ECO:0000313" key="9">
    <source>
        <dbReference type="Proteomes" id="UP000638353"/>
    </source>
</evidence>
<keyword evidence="4" id="KW-0804">Transcription</keyword>
<dbReference type="PROSITE" id="PS50110">
    <property type="entry name" value="RESPONSE_REGULATORY"/>
    <property type="match status" value="1"/>
</dbReference>
<dbReference type="PANTHER" id="PTHR43214">
    <property type="entry name" value="TWO-COMPONENT RESPONSE REGULATOR"/>
    <property type="match status" value="1"/>
</dbReference>
<accession>A0A918X496</accession>
<comment type="caution">
    <text evidence="8">The sequence shown here is derived from an EMBL/GenBank/DDBJ whole genome shotgun (WGS) entry which is preliminary data.</text>
</comment>
<feature type="modified residue" description="4-aspartylphosphate" evidence="5">
    <location>
        <position position="54"/>
    </location>
</feature>
<dbReference type="Proteomes" id="UP000638353">
    <property type="component" value="Unassembled WGS sequence"/>
</dbReference>
<dbReference type="Pfam" id="PF00196">
    <property type="entry name" value="GerE"/>
    <property type="match status" value="1"/>
</dbReference>
<dbReference type="SUPFAM" id="SSF46894">
    <property type="entry name" value="C-terminal effector domain of the bipartite response regulators"/>
    <property type="match status" value="1"/>
</dbReference>
<dbReference type="GO" id="GO:0006355">
    <property type="term" value="P:regulation of DNA-templated transcription"/>
    <property type="evidence" value="ECO:0007669"/>
    <property type="project" value="InterPro"/>
</dbReference>
<evidence type="ECO:0000256" key="2">
    <source>
        <dbReference type="ARBA" id="ARBA00023015"/>
    </source>
</evidence>
<dbReference type="PRINTS" id="PR00038">
    <property type="entry name" value="HTHLUXR"/>
</dbReference>
<evidence type="ECO:0000256" key="5">
    <source>
        <dbReference type="PROSITE-ProRule" id="PRU00169"/>
    </source>
</evidence>
<reference evidence="8" key="2">
    <citation type="submission" date="2020-09" db="EMBL/GenBank/DDBJ databases">
        <authorList>
            <person name="Sun Q."/>
            <person name="Ohkuma M."/>
        </authorList>
    </citation>
    <scope>NUCLEOTIDE SEQUENCE</scope>
    <source>
        <strain evidence="8">JCM 4637</strain>
    </source>
</reference>
<dbReference type="PROSITE" id="PS50043">
    <property type="entry name" value="HTH_LUXR_2"/>
    <property type="match status" value="1"/>
</dbReference>
<dbReference type="InterPro" id="IPR011006">
    <property type="entry name" value="CheY-like_superfamily"/>
</dbReference>
<dbReference type="InterPro" id="IPR000792">
    <property type="entry name" value="Tscrpt_reg_LuxR_C"/>
</dbReference>
<keyword evidence="1 5" id="KW-0597">Phosphoprotein</keyword>
<organism evidence="8 9">
    <name type="scientific">Streptomyces finlayi</name>
    <dbReference type="NCBI Taxonomy" id="67296"/>
    <lineage>
        <taxon>Bacteria</taxon>
        <taxon>Bacillati</taxon>
        <taxon>Actinomycetota</taxon>
        <taxon>Actinomycetes</taxon>
        <taxon>Kitasatosporales</taxon>
        <taxon>Streptomycetaceae</taxon>
        <taxon>Streptomyces</taxon>
    </lineage>
</organism>
<dbReference type="CDD" id="cd17535">
    <property type="entry name" value="REC_NarL-like"/>
    <property type="match status" value="1"/>
</dbReference>
<dbReference type="GO" id="GO:0003677">
    <property type="term" value="F:DNA binding"/>
    <property type="evidence" value="ECO:0007669"/>
    <property type="project" value="UniProtKB-KW"/>
</dbReference>
<name>A0A918X496_9ACTN</name>
<evidence type="ECO:0000256" key="3">
    <source>
        <dbReference type="ARBA" id="ARBA00023125"/>
    </source>
</evidence>
<dbReference type="CDD" id="cd06170">
    <property type="entry name" value="LuxR_C_like"/>
    <property type="match status" value="1"/>
</dbReference>
<dbReference type="EMBL" id="BMVC01000014">
    <property type="protein sequence ID" value="GHD08795.1"/>
    <property type="molecule type" value="Genomic_DNA"/>
</dbReference>
<dbReference type="AlphaFoldDB" id="A0A918X496"/>
<dbReference type="InterPro" id="IPR039420">
    <property type="entry name" value="WalR-like"/>
</dbReference>
<feature type="domain" description="HTH luxR-type" evidence="6">
    <location>
        <begin position="152"/>
        <end position="217"/>
    </location>
</feature>
<evidence type="ECO:0000259" key="7">
    <source>
        <dbReference type="PROSITE" id="PS50110"/>
    </source>
</evidence>
<dbReference type="Gene3D" id="3.40.50.2300">
    <property type="match status" value="1"/>
</dbReference>
<proteinExistence type="predicted"/>
<keyword evidence="3 8" id="KW-0238">DNA-binding</keyword>
<feature type="domain" description="Response regulatory" evidence="7">
    <location>
        <begin position="3"/>
        <end position="119"/>
    </location>
</feature>
<dbReference type="InterPro" id="IPR016032">
    <property type="entry name" value="Sig_transdc_resp-reg_C-effctor"/>
</dbReference>
<dbReference type="InterPro" id="IPR058245">
    <property type="entry name" value="NreC/VraR/RcsB-like_REC"/>
</dbReference>
<dbReference type="PANTHER" id="PTHR43214:SF24">
    <property type="entry name" value="TRANSCRIPTIONAL REGULATORY PROTEIN NARL-RELATED"/>
    <property type="match status" value="1"/>
</dbReference>
<protein>
    <submittedName>
        <fullName evidence="8">DNA-binding response regulator</fullName>
    </submittedName>
</protein>
<dbReference type="RefSeq" id="WP_189826144.1">
    <property type="nucleotide sequence ID" value="NZ_BMVC01000014.1"/>
</dbReference>
<sequence>MIRVLLVDDEALVRAGIRLVLRHAEDIEVVAEAGDDASAVAEAGRVPVDVVLLDVRMPGAGGLSAVRRIKELRPAAAVLMLTTFGTEEYVAGAVAAGADGFLLKSSRPEELIGAARAAASREAVLSPGVTGHVLRRLRAAQEQERGAAAARAAELVAGLTEREREVLALLGDGSSNAQIAERLGVEPGTVKAHVGRILTKLGATNRVRAALVAHEAGLTGGL</sequence>
<dbReference type="SMART" id="SM00448">
    <property type="entry name" value="REC"/>
    <property type="match status" value="1"/>
</dbReference>
<evidence type="ECO:0000259" key="6">
    <source>
        <dbReference type="PROSITE" id="PS50043"/>
    </source>
</evidence>
<evidence type="ECO:0000256" key="1">
    <source>
        <dbReference type="ARBA" id="ARBA00022553"/>
    </source>
</evidence>
<dbReference type="PROSITE" id="PS00622">
    <property type="entry name" value="HTH_LUXR_1"/>
    <property type="match status" value="1"/>
</dbReference>